<feature type="transmembrane region" description="Helical" evidence="9">
    <location>
        <begin position="298"/>
        <end position="317"/>
    </location>
</feature>
<evidence type="ECO:0000313" key="10">
    <source>
        <dbReference type="EnsemblMetazoa" id="XP_031787665"/>
    </source>
</evidence>
<evidence type="ECO:0000256" key="2">
    <source>
        <dbReference type="ARBA" id="ARBA00022606"/>
    </source>
</evidence>
<name>A0A7M7QJT1_NASVI</name>
<dbReference type="SMR" id="A0A7M7QJT1"/>
<dbReference type="RefSeq" id="XP_031787665.1">
    <property type="nucleotide sequence ID" value="XM_031931805.2"/>
</dbReference>
<dbReference type="PANTHER" id="PTHR21137">
    <property type="entry name" value="ODORANT RECEPTOR"/>
    <property type="match status" value="1"/>
</dbReference>
<dbReference type="OrthoDB" id="7696577at2759"/>
<dbReference type="Proteomes" id="UP000002358">
    <property type="component" value="Chromosome 5"/>
</dbReference>
<keyword evidence="11" id="KW-1185">Reference proteome</keyword>
<feature type="transmembrane region" description="Helical" evidence="9">
    <location>
        <begin position="120"/>
        <end position="141"/>
    </location>
</feature>
<organism evidence="10 11">
    <name type="scientific">Nasonia vitripennis</name>
    <name type="common">Parasitic wasp</name>
    <dbReference type="NCBI Taxonomy" id="7425"/>
    <lineage>
        <taxon>Eukaryota</taxon>
        <taxon>Metazoa</taxon>
        <taxon>Ecdysozoa</taxon>
        <taxon>Arthropoda</taxon>
        <taxon>Hexapoda</taxon>
        <taxon>Insecta</taxon>
        <taxon>Pterygota</taxon>
        <taxon>Neoptera</taxon>
        <taxon>Endopterygota</taxon>
        <taxon>Hymenoptera</taxon>
        <taxon>Apocrita</taxon>
        <taxon>Proctotrupomorpha</taxon>
        <taxon>Chalcidoidea</taxon>
        <taxon>Pteromalidae</taxon>
        <taxon>Pteromalinae</taxon>
        <taxon>Nasonia</taxon>
    </lineage>
</organism>
<accession>A0A7M7QJT1</accession>
<dbReference type="GO" id="GO:0005549">
    <property type="term" value="F:odorant binding"/>
    <property type="evidence" value="ECO:0007669"/>
    <property type="project" value="InterPro"/>
</dbReference>
<dbReference type="EnsemblMetazoa" id="XM_031931805">
    <property type="protein sequence ID" value="XP_031787665"/>
    <property type="gene ID" value="LOC100328556"/>
</dbReference>
<evidence type="ECO:0000256" key="8">
    <source>
        <dbReference type="ARBA" id="ARBA00023224"/>
    </source>
</evidence>
<evidence type="ECO:0000256" key="4">
    <source>
        <dbReference type="ARBA" id="ARBA00022725"/>
    </source>
</evidence>
<reference evidence="10" key="1">
    <citation type="submission" date="2021-01" db="UniProtKB">
        <authorList>
            <consortium name="EnsemblMetazoa"/>
        </authorList>
    </citation>
    <scope>IDENTIFICATION</scope>
</reference>
<dbReference type="GO" id="GO:0007165">
    <property type="term" value="P:signal transduction"/>
    <property type="evidence" value="ECO:0007669"/>
    <property type="project" value="UniProtKB-KW"/>
</dbReference>
<keyword evidence="2 9" id="KW-0716">Sensory transduction</keyword>
<evidence type="ECO:0000256" key="9">
    <source>
        <dbReference type="RuleBase" id="RU351113"/>
    </source>
</evidence>
<keyword evidence="4 9" id="KW-0552">Olfaction</keyword>
<sequence>MDIFNSHFYKTNSFYLKLLGLWPLGDVSNNRIKRVTIISLTISLMIPQVIRLVEEWGNDMDIVIEVIGSLIYFTGSQIKYITCVSVESQMKFLYEEIARHWKTLTSEEEKKILSQYAQDGYDLALGYLISINIILVGYITLPLAPMLLDIIDPLNETRPKAFPYFAEYFIDDQKYYFELTVHGWIVCILSVQIYGTFDATYTQLVQHSCALFAIVEYRLNKATKIEPSISSVKEKDEAIYNEMVDAIIYHKQAIQFVGLIEKCYTFVFFGVITLNTAVVSLAAVDTMLNLDKGNHKQMIRIGLLYIGFSFHLLYNMYPGQKVIDSSTRIQQAAFHSDWFNTSPKTKQLIRIIMLRSMMPCTLTAKTLVVLDLESFAFVFKKSISYVTMIGSMR</sequence>
<dbReference type="InterPro" id="IPR004117">
    <property type="entry name" value="7tm6_olfct_rcpt"/>
</dbReference>
<dbReference type="GeneID" id="100328556"/>
<feature type="transmembrane region" description="Helical" evidence="9">
    <location>
        <begin position="266"/>
        <end position="286"/>
    </location>
</feature>
<comment type="caution">
    <text evidence="9">Lacks conserved residue(s) required for the propagation of feature annotation.</text>
</comment>
<keyword evidence="7 9" id="KW-0675">Receptor</keyword>
<dbReference type="KEGG" id="nvi:100328556"/>
<proteinExistence type="inferred from homology"/>
<evidence type="ECO:0000256" key="7">
    <source>
        <dbReference type="ARBA" id="ARBA00023170"/>
    </source>
</evidence>
<evidence type="ECO:0000313" key="11">
    <source>
        <dbReference type="Proteomes" id="UP000002358"/>
    </source>
</evidence>
<comment type="subcellular location">
    <subcellularLocation>
        <location evidence="9">Cell membrane</location>
        <topology evidence="9">Multi-pass membrane protein</topology>
    </subcellularLocation>
    <subcellularLocation>
        <location evidence="1">Membrane</location>
        <topology evidence="1">Multi-pass membrane protein</topology>
    </subcellularLocation>
</comment>
<dbReference type="GO" id="GO:0004984">
    <property type="term" value="F:olfactory receptor activity"/>
    <property type="evidence" value="ECO:0007669"/>
    <property type="project" value="InterPro"/>
</dbReference>
<evidence type="ECO:0000256" key="1">
    <source>
        <dbReference type="ARBA" id="ARBA00004141"/>
    </source>
</evidence>
<comment type="similarity">
    <text evidence="9">Belongs to the insect chemoreceptor superfamily. Heteromeric odorant receptor channel (TC 1.A.69) family.</text>
</comment>
<dbReference type="GO" id="GO:0005886">
    <property type="term" value="C:plasma membrane"/>
    <property type="evidence" value="ECO:0007669"/>
    <property type="project" value="UniProtKB-SubCell"/>
</dbReference>
<dbReference type="InParanoid" id="A0A7M7QJT1"/>
<dbReference type="PANTHER" id="PTHR21137:SF43">
    <property type="entry name" value="ODORANT RECEPTOR 47A-RELATED"/>
    <property type="match status" value="1"/>
</dbReference>
<dbReference type="AlphaFoldDB" id="A0A7M7QJT1"/>
<evidence type="ECO:0000256" key="3">
    <source>
        <dbReference type="ARBA" id="ARBA00022692"/>
    </source>
</evidence>
<keyword evidence="6 9" id="KW-0472">Membrane</keyword>
<keyword evidence="5 9" id="KW-1133">Transmembrane helix</keyword>
<evidence type="ECO:0000256" key="6">
    <source>
        <dbReference type="ARBA" id="ARBA00023136"/>
    </source>
</evidence>
<protein>
    <recommendedName>
        <fullName evidence="9">Odorant receptor</fullName>
    </recommendedName>
</protein>
<keyword evidence="3 9" id="KW-0812">Transmembrane</keyword>
<dbReference type="Pfam" id="PF02949">
    <property type="entry name" value="7tm_6"/>
    <property type="match status" value="1"/>
</dbReference>
<keyword evidence="8 9" id="KW-0807">Transducer</keyword>
<evidence type="ECO:0000256" key="5">
    <source>
        <dbReference type="ARBA" id="ARBA00022989"/>
    </source>
</evidence>